<keyword evidence="1" id="KW-0812">Transmembrane</keyword>
<dbReference type="AlphaFoldDB" id="A0A9X3MVF2"/>
<evidence type="ECO:0000256" key="1">
    <source>
        <dbReference type="SAM" id="Phobius"/>
    </source>
</evidence>
<gene>
    <name evidence="2" type="ORF">OM076_23550</name>
</gene>
<name>A0A9X3MVF2_9ACTN</name>
<proteinExistence type="predicted"/>
<organism evidence="2 3">
    <name type="scientific">Solirubrobacter ginsenosidimutans</name>
    <dbReference type="NCBI Taxonomy" id="490573"/>
    <lineage>
        <taxon>Bacteria</taxon>
        <taxon>Bacillati</taxon>
        <taxon>Actinomycetota</taxon>
        <taxon>Thermoleophilia</taxon>
        <taxon>Solirubrobacterales</taxon>
        <taxon>Solirubrobacteraceae</taxon>
        <taxon>Solirubrobacter</taxon>
    </lineage>
</organism>
<feature type="transmembrane region" description="Helical" evidence="1">
    <location>
        <begin position="60"/>
        <end position="77"/>
    </location>
</feature>
<dbReference type="EMBL" id="JAPDOD010000023">
    <property type="protein sequence ID" value="MDA0163270.1"/>
    <property type="molecule type" value="Genomic_DNA"/>
</dbReference>
<accession>A0A9X3MVF2</accession>
<dbReference type="Proteomes" id="UP001149140">
    <property type="component" value="Unassembled WGS sequence"/>
</dbReference>
<keyword evidence="1" id="KW-1133">Transmembrane helix</keyword>
<feature type="transmembrane region" description="Helical" evidence="1">
    <location>
        <begin position="6"/>
        <end position="23"/>
    </location>
</feature>
<sequence length="128" mass="13130">MSVRGAAVLGIGSMVGAGIFGVLDVRFPSSGGLIEYLVAGFGDGRLVGIAGYRPRADPEANIVIALAAIVVLAFFAVDTLRNDPMTFVAILALTVLAVVLERTWKGTPAEAGAPAADAEAVERFIQTG</sequence>
<keyword evidence="1" id="KW-0472">Membrane</keyword>
<comment type="caution">
    <text evidence="2">The sequence shown here is derived from an EMBL/GenBank/DDBJ whole genome shotgun (WGS) entry which is preliminary data.</text>
</comment>
<protein>
    <submittedName>
        <fullName evidence="2">Uncharacterized protein</fullName>
    </submittedName>
</protein>
<evidence type="ECO:0000313" key="2">
    <source>
        <dbReference type="EMBL" id="MDA0163270.1"/>
    </source>
</evidence>
<keyword evidence="3" id="KW-1185">Reference proteome</keyword>
<dbReference type="RefSeq" id="WP_270042514.1">
    <property type="nucleotide sequence ID" value="NZ_JAPDOD010000023.1"/>
</dbReference>
<reference evidence="2" key="1">
    <citation type="submission" date="2022-10" db="EMBL/GenBank/DDBJ databases">
        <title>The WGS of Solirubrobacter ginsenosidimutans DSM 21036.</title>
        <authorList>
            <person name="Jiang Z."/>
        </authorList>
    </citation>
    <scope>NUCLEOTIDE SEQUENCE</scope>
    <source>
        <strain evidence="2">DSM 21036</strain>
    </source>
</reference>
<evidence type="ECO:0000313" key="3">
    <source>
        <dbReference type="Proteomes" id="UP001149140"/>
    </source>
</evidence>